<dbReference type="EMBL" id="DXBR01000055">
    <property type="protein sequence ID" value="HIZ39486.1"/>
    <property type="molecule type" value="Genomic_DNA"/>
</dbReference>
<reference evidence="2" key="1">
    <citation type="journal article" date="2021" name="PeerJ">
        <title>Extensive microbial diversity within the chicken gut microbiome revealed by metagenomics and culture.</title>
        <authorList>
            <person name="Gilroy R."/>
            <person name="Ravi A."/>
            <person name="Getino M."/>
            <person name="Pursley I."/>
            <person name="Horton D.L."/>
            <person name="Alikhan N.F."/>
            <person name="Baker D."/>
            <person name="Gharbi K."/>
            <person name="Hall N."/>
            <person name="Watson M."/>
            <person name="Adriaenssens E.M."/>
            <person name="Foster-Nyarko E."/>
            <person name="Jarju S."/>
            <person name="Secka A."/>
            <person name="Antonio M."/>
            <person name="Oren A."/>
            <person name="Chaudhuri R.R."/>
            <person name="La Ragione R."/>
            <person name="Hildebrand F."/>
            <person name="Pallen M.J."/>
        </authorList>
    </citation>
    <scope>NUCLEOTIDE SEQUENCE</scope>
    <source>
        <strain evidence="2">CHK179-28034</strain>
    </source>
</reference>
<protein>
    <recommendedName>
        <fullName evidence="4">Tetratricopeptide repeat protein</fullName>
    </recommendedName>
</protein>
<reference evidence="2" key="2">
    <citation type="submission" date="2021-04" db="EMBL/GenBank/DDBJ databases">
        <authorList>
            <person name="Gilroy R."/>
        </authorList>
    </citation>
    <scope>NUCLEOTIDE SEQUENCE</scope>
    <source>
        <strain evidence="2">CHK179-28034</strain>
    </source>
</reference>
<evidence type="ECO:0000313" key="3">
    <source>
        <dbReference type="Proteomes" id="UP000824049"/>
    </source>
</evidence>
<evidence type="ECO:0008006" key="4">
    <source>
        <dbReference type="Google" id="ProtNLM"/>
    </source>
</evidence>
<dbReference type="Proteomes" id="UP000824049">
    <property type="component" value="Unassembled WGS sequence"/>
</dbReference>
<name>A0A9D2J7G7_9FIRM</name>
<feature type="compositionally biased region" description="Acidic residues" evidence="1">
    <location>
        <begin position="157"/>
        <end position="169"/>
    </location>
</feature>
<evidence type="ECO:0000256" key="1">
    <source>
        <dbReference type="SAM" id="MobiDB-lite"/>
    </source>
</evidence>
<feature type="compositionally biased region" description="Basic and acidic residues" evidence="1">
    <location>
        <begin position="122"/>
        <end position="131"/>
    </location>
</feature>
<dbReference type="SUPFAM" id="SSF48452">
    <property type="entry name" value="TPR-like"/>
    <property type="match status" value="1"/>
</dbReference>
<feature type="compositionally biased region" description="Low complexity" evidence="1">
    <location>
        <begin position="132"/>
        <end position="149"/>
    </location>
</feature>
<evidence type="ECO:0000313" key="2">
    <source>
        <dbReference type="EMBL" id="HIZ39486.1"/>
    </source>
</evidence>
<dbReference type="Gene3D" id="1.25.40.10">
    <property type="entry name" value="Tetratricopeptide repeat domain"/>
    <property type="match status" value="1"/>
</dbReference>
<organism evidence="2 3">
    <name type="scientific">Candidatus Anaerobutyricum stercoris</name>
    <dbReference type="NCBI Taxonomy" id="2838457"/>
    <lineage>
        <taxon>Bacteria</taxon>
        <taxon>Bacillati</taxon>
        <taxon>Bacillota</taxon>
        <taxon>Clostridia</taxon>
        <taxon>Lachnospirales</taxon>
        <taxon>Lachnospiraceae</taxon>
        <taxon>Anaerobutyricum</taxon>
    </lineage>
</organism>
<gene>
    <name evidence="2" type="ORF">H9968_06120</name>
</gene>
<feature type="region of interest" description="Disordered" evidence="1">
    <location>
        <begin position="122"/>
        <end position="184"/>
    </location>
</feature>
<dbReference type="InterPro" id="IPR011990">
    <property type="entry name" value="TPR-like_helical_dom_sf"/>
</dbReference>
<dbReference type="AlphaFoldDB" id="A0A9D2J7G7"/>
<comment type="caution">
    <text evidence="2">The sequence shown here is derived from an EMBL/GenBank/DDBJ whole genome shotgun (WGS) entry which is preliminary data.</text>
</comment>
<accession>A0A9D2J7G7</accession>
<proteinExistence type="predicted"/>
<sequence length="184" mass="20373">LSNVKRSALPSKTSKDLYTSMSETAFPAAAEELKASGEASYNAYRYEEALKDLEPAYEYSDNDYETLYMIAMCYKNTGEEEKANEYFYEVINESGDNDLIRRASNLGLGVLVNAGKEAAAEYAEKNGKGNNDESSNNDSNSSDNNSEDSNNSRDNSDEAEEETTEDEESGSSRSTRNSNNDEEE</sequence>
<feature type="non-terminal residue" evidence="2">
    <location>
        <position position="1"/>
    </location>
</feature>